<keyword evidence="2" id="KW-0808">Transferase</keyword>
<dbReference type="EMBL" id="CP158299">
    <property type="protein sequence ID" value="XBV86311.1"/>
    <property type="molecule type" value="Genomic_DNA"/>
</dbReference>
<dbReference type="Pfam" id="PF03808">
    <property type="entry name" value="Glyco_tran_WecG"/>
    <property type="match status" value="1"/>
</dbReference>
<evidence type="ECO:0000256" key="2">
    <source>
        <dbReference type="ARBA" id="ARBA00022679"/>
    </source>
</evidence>
<name>A0AAU7UD06_9DEIO</name>
<proteinExistence type="predicted"/>
<gene>
    <name evidence="3" type="ORF">ABOD76_08370</name>
</gene>
<dbReference type="NCBIfam" id="TIGR00696">
    <property type="entry name" value="wecG_tagA_cpsF"/>
    <property type="match status" value="1"/>
</dbReference>
<evidence type="ECO:0000313" key="3">
    <source>
        <dbReference type="EMBL" id="XBV86311.1"/>
    </source>
</evidence>
<accession>A0AAU7UD06</accession>
<keyword evidence="1" id="KW-0328">Glycosyltransferase</keyword>
<dbReference type="InterPro" id="IPR004629">
    <property type="entry name" value="WecG_TagA_CpsF"/>
</dbReference>
<reference evidence="3" key="1">
    <citation type="submission" date="2024-06" db="EMBL/GenBank/DDBJ databases">
        <title>Draft Genome Sequence of Deinococcus sonorensis Type Strain KR-87, a Biofilm Producing Representative of the Genus Deinococcus.</title>
        <authorList>
            <person name="Boren L.S."/>
            <person name="Grosso R.A."/>
            <person name="Hugenberg-Cox A.N."/>
            <person name="Hill J.T.E."/>
            <person name="Albert C.M."/>
            <person name="Tuohy J.M."/>
        </authorList>
    </citation>
    <scope>NUCLEOTIDE SEQUENCE</scope>
    <source>
        <strain evidence="3">KR-87</strain>
    </source>
</reference>
<dbReference type="PANTHER" id="PTHR34136">
    <property type="match status" value="1"/>
</dbReference>
<dbReference type="CDD" id="cd06533">
    <property type="entry name" value="Glyco_transf_WecG_TagA"/>
    <property type="match status" value="1"/>
</dbReference>
<evidence type="ECO:0000256" key="1">
    <source>
        <dbReference type="ARBA" id="ARBA00022676"/>
    </source>
</evidence>
<protein>
    <submittedName>
        <fullName evidence="3">WecB/TagA/CpsF family glycosyltransferase</fullName>
    </submittedName>
</protein>
<dbReference type="GO" id="GO:0016758">
    <property type="term" value="F:hexosyltransferase activity"/>
    <property type="evidence" value="ECO:0007669"/>
    <property type="project" value="TreeGrafter"/>
</dbReference>
<dbReference type="RefSeq" id="WP_350244377.1">
    <property type="nucleotide sequence ID" value="NZ_CP158299.1"/>
</dbReference>
<dbReference type="KEGG" id="dsc:ABOD76_08370"/>
<organism evidence="3">
    <name type="scientific">Deinococcus sonorensis KR-87</name>
    <dbReference type="NCBI Taxonomy" id="694439"/>
    <lineage>
        <taxon>Bacteria</taxon>
        <taxon>Thermotogati</taxon>
        <taxon>Deinococcota</taxon>
        <taxon>Deinococci</taxon>
        <taxon>Deinococcales</taxon>
        <taxon>Deinococcaceae</taxon>
        <taxon>Deinococcus</taxon>
    </lineage>
</organism>
<dbReference type="PANTHER" id="PTHR34136:SF1">
    <property type="entry name" value="UDP-N-ACETYL-D-MANNOSAMINURONIC ACID TRANSFERASE"/>
    <property type="match status" value="1"/>
</dbReference>
<dbReference type="AlphaFoldDB" id="A0AAU7UD06"/>
<sequence>MIDLGRHSVLGVGINAVDYDAAVARIMQAATEKRPLAVSALAVHGVMTGHLDPEHARRLNGLDLVVPDGQPVRWALRLLYGKALPDRVYGPNLTLYTAEALGKQGMSVYLYGSKQEVLEKFASNLQQKYPGLRIAGMEASKFRRTTPEEQREIAERIRASGADAVFVGLGCPRQEVWAFEYRNLLPMPVLAVGAAFDFHAGTLAQAPKHMQDAGLEWFYRLTKEPGRLWKRYVLLNPLFVWRLLLQAARLRRFSVALPDGTERQELYG</sequence>